<protein>
    <recommendedName>
        <fullName evidence="5">Chromosome segregation protein SMC</fullName>
    </recommendedName>
</protein>
<organism evidence="3 4">
    <name type="scientific">Candidatus Cryptobacteroides intestinavium</name>
    <dbReference type="NCBI Taxonomy" id="2840766"/>
    <lineage>
        <taxon>Bacteria</taxon>
        <taxon>Pseudomonadati</taxon>
        <taxon>Bacteroidota</taxon>
        <taxon>Bacteroidia</taxon>
        <taxon>Bacteroidales</taxon>
        <taxon>Candidatus Cryptobacteroides</taxon>
    </lineage>
</organism>
<sequence length="302" mass="33635">MEENRMIEPVQDGRPGQEAGLKKTMYALAAVAAVLLVALAAVWIERSSLVKELQIEKEDLTAEMIALQNDYASLSSDYESINMQLDSSREEVSQLIERIKKTEATNRSKIRQYEKELGTLRSIMRNYIVQIDSLNTLNQKLTADAAAARREAAESRRQNEELNRTVETLSDQVAAGSVIKGRGIRLDAYNASNRITDRSSRVVRLMATLSLVENDLAEKGSVRVYIQVKDPEGVLLTNSSSREFMLDGQPVMASASRAVDYQGSEVELSIYLNDIPDYVKGIYTVEAFTEKGSLGTAELMLR</sequence>
<reference evidence="3" key="2">
    <citation type="journal article" date="2021" name="PeerJ">
        <title>Extensive microbial diversity within the chicken gut microbiome revealed by metagenomics and culture.</title>
        <authorList>
            <person name="Gilroy R."/>
            <person name="Ravi A."/>
            <person name="Getino M."/>
            <person name="Pursley I."/>
            <person name="Horton D.L."/>
            <person name="Alikhan N.F."/>
            <person name="Baker D."/>
            <person name="Gharbi K."/>
            <person name="Hall N."/>
            <person name="Watson M."/>
            <person name="Adriaenssens E.M."/>
            <person name="Foster-Nyarko E."/>
            <person name="Jarju S."/>
            <person name="Secka A."/>
            <person name="Antonio M."/>
            <person name="Oren A."/>
            <person name="Chaudhuri R.R."/>
            <person name="La Ragione R."/>
            <person name="Hildebrand F."/>
            <person name="Pallen M.J."/>
        </authorList>
    </citation>
    <scope>NUCLEOTIDE SEQUENCE</scope>
    <source>
        <strain evidence="3">B1-20833</strain>
    </source>
</reference>
<evidence type="ECO:0008006" key="5">
    <source>
        <dbReference type="Google" id="ProtNLM"/>
    </source>
</evidence>
<accession>A0A9D9EQ32</accession>
<proteinExistence type="predicted"/>
<dbReference type="AlphaFoldDB" id="A0A9D9EQ32"/>
<feature type="coiled-coil region" evidence="1">
    <location>
        <begin position="50"/>
        <end position="105"/>
    </location>
</feature>
<evidence type="ECO:0000256" key="1">
    <source>
        <dbReference type="SAM" id="Coils"/>
    </source>
</evidence>
<comment type="caution">
    <text evidence="3">The sequence shown here is derived from an EMBL/GenBank/DDBJ whole genome shotgun (WGS) entry which is preliminary data.</text>
</comment>
<reference evidence="3" key="1">
    <citation type="submission" date="2020-10" db="EMBL/GenBank/DDBJ databases">
        <authorList>
            <person name="Gilroy R."/>
        </authorList>
    </citation>
    <scope>NUCLEOTIDE SEQUENCE</scope>
    <source>
        <strain evidence="3">B1-20833</strain>
    </source>
</reference>
<keyword evidence="2" id="KW-0472">Membrane</keyword>
<feature type="coiled-coil region" evidence="1">
    <location>
        <begin position="131"/>
        <end position="172"/>
    </location>
</feature>
<name>A0A9D9EQ32_9BACT</name>
<keyword evidence="2" id="KW-1133">Transmembrane helix</keyword>
<dbReference type="EMBL" id="JADIMI010000014">
    <property type="protein sequence ID" value="MBO8451564.1"/>
    <property type="molecule type" value="Genomic_DNA"/>
</dbReference>
<keyword evidence="2" id="KW-0812">Transmembrane</keyword>
<evidence type="ECO:0000256" key="2">
    <source>
        <dbReference type="SAM" id="Phobius"/>
    </source>
</evidence>
<evidence type="ECO:0000313" key="3">
    <source>
        <dbReference type="EMBL" id="MBO8451564.1"/>
    </source>
</evidence>
<gene>
    <name evidence="3" type="ORF">IAC06_01600</name>
</gene>
<feature type="transmembrane region" description="Helical" evidence="2">
    <location>
        <begin position="25"/>
        <end position="44"/>
    </location>
</feature>
<evidence type="ECO:0000313" key="4">
    <source>
        <dbReference type="Proteomes" id="UP000823661"/>
    </source>
</evidence>
<dbReference type="Proteomes" id="UP000823661">
    <property type="component" value="Unassembled WGS sequence"/>
</dbReference>
<keyword evidence="1" id="KW-0175">Coiled coil</keyword>